<sequence length="63" mass="7550">MDFKLDVPEPVDTDTEEGRKFRQEVRDFLDKELTDDVIRERALNRDLPYDTPPLVREFNRKLG</sequence>
<feature type="non-terminal residue" evidence="1">
    <location>
        <position position="63"/>
    </location>
</feature>
<protein>
    <submittedName>
        <fullName evidence="1">Uncharacterized protein</fullName>
    </submittedName>
</protein>
<evidence type="ECO:0000313" key="1">
    <source>
        <dbReference type="EMBL" id="GAG37277.1"/>
    </source>
</evidence>
<name>X0XPL8_9ZZZZ</name>
<organism evidence="1">
    <name type="scientific">marine sediment metagenome</name>
    <dbReference type="NCBI Taxonomy" id="412755"/>
    <lineage>
        <taxon>unclassified sequences</taxon>
        <taxon>metagenomes</taxon>
        <taxon>ecological metagenomes</taxon>
    </lineage>
</organism>
<dbReference type="AlphaFoldDB" id="X0XPL8"/>
<reference evidence="1" key="1">
    <citation type="journal article" date="2014" name="Front. Microbiol.">
        <title>High frequency of phylogenetically diverse reductive dehalogenase-homologous genes in deep subseafloor sedimentary metagenomes.</title>
        <authorList>
            <person name="Kawai M."/>
            <person name="Futagami T."/>
            <person name="Toyoda A."/>
            <person name="Takaki Y."/>
            <person name="Nishi S."/>
            <person name="Hori S."/>
            <person name="Arai W."/>
            <person name="Tsubouchi T."/>
            <person name="Morono Y."/>
            <person name="Uchiyama I."/>
            <person name="Ito T."/>
            <person name="Fujiyama A."/>
            <person name="Inagaki F."/>
            <person name="Takami H."/>
        </authorList>
    </citation>
    <scope>NUCLEOTIDE SEQUENCE</scope>
    <source>
        <strain evidence="1">Expedition CK06-06</strain>
    </source>
</reference>
<dbReference type="EMBL" id="BARS01047184">
    <property type="protein sequence ID" value="GAG37277.1"/>
    <property type="molecule type" value="Genomic_DNA"/>
</dbReference>
<gene>
    <name evidence="1" type="ORF">S01H1_70911</name>
</gene>
<proteinExistence type="predicted"/>
<comment type="caution">
    <text evidence="1">The sequence shown here is derived from an EMBL/GenBank/DDBJ whole genome shotgun (WGS) entry which is preliminary data.</text>
</comment>
<accession>X0XPL8</accession>